<evidence type="ECO:0000256" key="8">
    <source>
        <dbReference type="SAM" id="SignalP"/>
    </source>
</evidence>
<keyword evidence="5" id="KW-0472">Membrane</keyword>
<gene>
    <name evidence="10" type="primary">LOC109683621</name>
</gene>
<dbReference type="GO" id="GO:0005886">
    <property type="term" value="C:plasma membrane"/>
    <property type="evidence" value="ECO:0007669"/>
    <property type="project" value="UniProtKB-SubCell"/>
</dbReference>
<dbReference type="GO" id="GO:0004888">
    <property type="term" value="F:transmembrane signaling receptor activity"/>
    <property type="evidence" value="ECO:0007669"/>
    <property type="project" value="TreeGrafter"/>
</dbReference>
<accession>A0A8C0VYD5</accession>
<keyword evidence="2" id="KW-0812">Transmembrane</keyword>
<evidence type="ECO:0000256" key="7">
    <source>
        <dbReference type="ARBA" id="ARBA00023170"/>
    </source>
</evidence>
<keyword evidence="6" id="KW-1015">Disulfide bond</keyword>
<name>A0A8C0VYD5_CASCN</name>
<dbReference type="GO" id="GO:0002376">
    <property type="term" value="P:immune system process"/>
    <property type="evidence" value="ECO:0007669"/>
    <property type="project" value="UniProtKB-KW"/>
</dbReference>
<sequence length="223" mass="24556">MWLPPALLLLCLQGCLSLKGPGSVTGTVGSSLCVQCHYEKAYKGYKKYWCKGPHDIKCHSIVETDGGEDEKRSGRVSIRDCADDLTMTVTMENLEEGDAGSYWCKIQTIWIIDAWSRDPSVLVRVYVSPATTTPRKTTLPATTPTSPLVTARQNFSTEEVFTLYPWSLFSSVHFQALVFLKLPLFLSMPVLSSGSTGVRGLLGERQSHLSRSHEVQNPGSAVV</sequence>
<feature type="domain" description="Immunoglobulin" evidence="9">
    <location>
        <begin position="21"/>
        <end position="126"/>
    </location>
</feature>
<dbReference type="InterPro" id="IPR013106">
    <property type="entry name" value="Ig_V-set"/>
</dbReference>
<evidence type="ECO:0000256" key="6">
    <source>
        <dbReference type="ARBA" id="ARBA00023157"/>
    </source>
</evidence>
<evidence type="ECO:0000256" key="1">
    <source>
        <dbReference type="ARBA" id="ARBA00004251"/>
    </source>
</evidence>
<evidence type="ECO:0000256" key="3">
    <source>
        <dbReference type="ARBA" id="ARBA00022729"/>
    </source>
</evidence>
<dbReference type="PANTHER" id="PTHR11860">
    <property type="entry name" value="POLYMERIC-IMMUNOGLOBULIN RECEPTOR"/>
    <property type="match status" value="1"/>
</dbReference>
<dbReference type="CDD" id="cd05716">
    <property type="entry name" value="IgV_pIgR_like"/>
    <property type="match status" value="1"/>
</dbReference>
<evidence type="ECO:0000256" key="2">
    <source>
        <dbReference type="ARBA" id="ARBA00022692"/>
    </source>
</evidence>
<feature type="chain" id="PRO_5034304158" description="Immunoglobulin domain-containing protein" evidence="8">
    <location>
        <begin position="18"/>
        <end position="223"/>
    </location>
</feature>
<dbReference type="Ensembl" id="ENSCCNT00000002939.1">
    <property type="protein sequence ID" value="ENSCCNP00000002199.1"/>
    <property type="gene ID" value="ENSCCNG00000002436.1"/>
</dbReference>
<reference evidence="10" key="1">
    <citation type="submission" date="2023-09" db="UniProtKB">
        <authorList>
            <consortium name="Ensembl"/>
        </authorList>
    </citation>
    <scope>IDENTIFICATION</scope>
</reference>
<evidence type="ECO:0000256" key="5">
    <source>
        <dbReference type="ARBA" id="ARBA00023136"/>
    </source>
</evidence>
<dbReference type="InterPro" id="IPR036179">
    <property type="entry name" value="Ig-like_dom_sf"/>
</dbReference>
<keyword evidence="3 8" id="KW-0732">Signal</keyword>
<keyword evidence="7" id="KW-0675">Receptor</keyword>
<protein>
    <recommendedName>
        <fullName evidence="9">Immunoglobulin domain-containing protein</fullName>
    </recommendedName>
</protein>
<comment type="subcellular location">
    <subcellularLocation>
        <location evidence="1">Cell membrane</location>
        <topology evidence="1">Single-pass type I membrane protein</topology>
    </subcellularLocation>
</comment>
<keyword evidence="4" id="KW-0391">Immunity</keyword>
<dbReference type="InterPro" id="IPR013783">
    <property type="entry name" value="Ig-like_fold"/>
</dbReference>
<proteinExistence type="predicted"/>
<dbReference type="AlphaFoldDB" id="A0A8C0VYD5"/>
<dbReference type="InterPro" id="IPR003599">
    <property type="entry name" value="Ig_sub"/>
</dbReference>
<dbReference type="SMART" id="SM00409">
    <property type="entry name" value="IG"/>
    <property type="match status" value="1"/>
</dbReference>
<dbReference type="FunFam" id="2.60.40.10:FF:000370">
    <property type="entry name" value="CMRF35-like molecule 1"/>
    <property type="match status" value="1"/>
</dbReference>
<dbReference type="InterPro" id="IPR050671">
    <property type="entry name" value="CD300_family_receptors"/>
</dbReference>
<evidence type="ECO:0000313" key="10">
    <source>
        <dbReference type="Ensembl" id="ENSCCNP00000002199.1"/>
    </source>
</evidence>
<organism evidence="10">
    <name type="scientific">Castor canadensis</name>
    <name type="common">American beaver</name>
    <dbReference type="NCBI Taxonomy" id="51338"/>
    <lineage>
        <taxon>Eukaryota</taxon>
        <taxon>Metazoa</taxon>
        <taxon>Chordata</taxon>
        <taxon>Craniata</taxon>
        <taxon>Vertebrata</taxon>
        <taxon>Euteleostomi</taxon>
        <taxon>Mammalia</taxon>
        <taxon>Eutheria</taxon>
        <taxon>Euarchontoglires</taxon>
        <taxon>Glires</taxon>
        <taxon>Rodentia</taxon>
        <taxon>Castorimorpha</taxon>
        <taxon>Castoridae</taxon>
        <taxon>Castor</taxon>
    </lineage>
</organism>
<evidence type="ECO:0000256" key="4">
    <source>
        <dbReference type="ARBA" id="ARBA00022859"/>
    </source>
</evidence>
<evidence type="ECO:0000259" key="9">
    <source>
        <dbReference type="SMART" id="SM00409"/>
    </source>
</evidence>
<dbReference type="SUPFAM" id="SSF48726">
    <property type="entry name" value="Immunoglobulin"/>
    <property type="match status" value="1"/>
</dbReference>
<feature type="signal peptide" evidence="8">
    <location>
        <begin position="1"/>
        <end position="17"/>
    </location>
</feature>
<dbReference type="PANTHER" id="PTHR11860:SF89">
    <property type="entry name" value="CMRF35-LIKE MOLECULE 2"/>
    <property type="match status" value="1"/>
</dbReference>
<dbReference type="Pfam" id="PF07686">
    <property type="entry name" value="V-set"/>
    <property type="match status" value="1"/>
</dbReference>
<dbReference type="Gene3D" id="2.60.40.10">
    <property type="entry name" value="Immunoglobulins"/>
    <property type="match status" value="1"/>
</dbReference>